<dbReference type="AlphaFoldDB" id="A0A845D9V5"/>
<dbReference type="Proteomes" id="UP000449092">
    <property type="component" value="Unassembled WGS sequence"/>
</dbReference>
<gene>
    <name evidence="2" type="ORF">F4X82_02010</name>
</gene>
<comment type="caution">
    <text evidence="2">The sequence shown here is derived from an EMBL/GenBank/DDBJ whole genome shotgun (WGS) entry which is preliminary data.</text>
</comment>
<feature type="region of interest" description="Disordered" evidence="1">
    <location>
        <begin position="216"/>
        <end position="235"/>
    </location>
</feature>
<reference evidence="2 3" key="1">
    <citation type="submission" date="2019-09" db="EMBL/GenBank/DDBJ databases">
        <title>Characterisation of the sponge microbiome using genome-centric metagenomics.</title>
        <authorList>
            <person name="Engelberts J.P."/>
            <person name="Robbins S.J."/>
            <person name="De Goeij J.M."/>
            <person name="Aranda M."/>
            <person name="Bell S.C."/>
            <person name="Webster N.S."/>
        </authorList>
    </citation>
    <scope>NUCLEOTIDE SEQUENCE [LARGE SCALE GENOMIC DNA]</scope>
    <source>
        <strain evidence="2">SB0662_bin_43</strain>
    </source>
</reference>
<name>A0A845D9V5_9BACT</name>
<evidence type="ECO:0000313" key="2">
    <source>
        <dbReference type="EMBL" id="MYE38272.1"/>
    </source>
</evidence>
<protein>
    <submittedName>
        <fullName evidence="2">Uncharacterized protein</fullName>
    </submittedName>
</protein>
<evidence type="ECO:0000256" key="1">
    <source>
        <dbReference type="SAM" id="MobiDB-lite"/>
    </source>
</evidence>
<sequence length="263" mass="28562">MNTIIIRSIMTIAVIFVLGLVSVATLYAATRTGDPVSGVCPIPHLSTQDACTITAPTGKTLTIEVNEGYDEGRLSRVLSGLTTTKTSGVISATGLSSLLISPTDGDADFYYYGVFGAAYENADRATKKRMKQAMLDGDCTNTGIFTTQVMVDECTNNKLTPGLIWQKEASTFVIKVVNGDNTIASTTTYYIHDNFSPFWATDQITVAFHRDEIVRDGDDTQPLTPSDASSASSCERDVSMFDDRYLCVRDMFVEKTPSSDSML</sequence>
<evidence type="ECO:0000313" key="3">
    <source>
        <dbReference type="Proteomes" id="UP000449092"/>
    </source>
</evidence>
<dbReference type="EMBL" id="VXOY01000015">
    <property type="protein sequence ID" value="MYE38272.1"/>
    <property type="molecule type" value="Genomic_DNA"/>
</dbReference>
<organism evidence="2 3">
    <name type="scientific">Candidatus Spechtbacteria bacterium SB0662_bin_43</name>
    <dbReference type="NCBI Taxonomy" id="2604897"/>
    <lineage>
        <taxon>Bacteria</taxon>
        <taxon>Candidatus Spechtiibacteriota</taxon>
    </lineage>
</organism>
<feature type="compositionally biased region" description="Polar residues" evidence="1">
    <location>
        <begin position="221"/>
        <end position="233"/>
    </location>
</feature>
<accession>A0A845D9V5</accession>
<proteinExistence type="predicted"/>